<proteinExistence type="predicted"/>
<dbReference type="Proteomes" id="UP001169027">
    <property type="component" value="Unassembled WGS sequence"/>
</dbReference>
<name>A0ABT8SB09_9BURK</name>
<dbReference type="RefSeq" id="WP_301813395.1">
    <property type="nucleotide sequence ID" value="NZ_JAUJZH010000021.1"/>
</dbReference>
<sequence length="117" mass="12846">MQLAIEAHFRNAGFTVDSDGRVDLLCRHARTGGTWQIEAKGVTTQIGLDFRTGMGQLVQGMTDQGSRHGLAVPDTPAFHAQINKVSAWVVQRLDIYWLFVSEDASVRIVAPGERTPP</sequence>
<comment type="caution">
    <text evidence="1">The sequence shown here is derived from an EMBL/GenBank/DDBJ whole genome shotgun (WGS) entry which is preliminary data.</text>
</comment>
<organism evidence="1 2">
    <name type="scientific">Variovorax ginsengisoli</name>
    <dbReference type="NCBI Taxonomy" id="363844"/>
    <lineage>
        <taxon>Bacteria</taxon>
        <taxon>Pseudomonadati</taxon>
        <taxon>Pseudomonadota</taxon>
        <taxon>Betaproteobacteria</taxon>
        <taxon>Burkholderiales</taxon>
        <taxon>Comamonadaceae</taxon>
        <taxon>Variovorax</taxon>
    </lineage>
</organism>
<protein>
    <recommendedName>
        <fullName evidence="3">DUF3883 domain-containing protein</fullName>
    </recommendedName>
</protein>
<reference evidence="1" key="1">
    <citation type="submission" date="2023-06" db="EMBL/GenBank/DDBJ databases">
        <authorList>
            <person name="Jiang Y."/>
            <person name="Liu Q."/>
        </authorList>
    </citation>
    <scope>NUCLEOTIDE SEQUENCE</scope>
    <source>
        <strain evidence="1">CGMCC 1.12090</strain>
    </source>
</reference>
<dbReference type="EMBL" id="JAUKVY010000021">
    <property type="protein sequence ID" value="MDO1535623.1"/>
    <property type="molecule type" value="Genomic_DNA"/>
</dbReference>
<keyword evidence="2" id="KW-1185">Reference proteome</keyword>
<accession>A0ABT8SB09</accession>
<evidence type="ECO:0000313" key="1">
    <source>
        <dbReference type="EMBL" id="MDO1535623.1"/>
    </source>
</evidence>
<evidence type="ECO:0000313" key="2">
    <source>
        <dbReference type="Proteomes" id="UP001169027"/>
    </source>
</evidence>
<gene>
    <name evidence="1" type="ORF">Q2T77_25395</name>
</gene>
<evidence type="ECO:0008006" key="3">
    <source>
        <dbReference type="Google" id="ProtNLM"/>
    </source>
</evidence>